<dbReference type="OrthoDB" id="886130at2"/>
<reference evidence="2" key="1">
    <citation type="submission" date="2016-11" db="EMBL/GenBank/DDBJ databases">
        <authorList>
            <person name="Varghese N."/>
            <person name="Submissions S."/>
        </authorList>
    </citation>
    <scope>NUCLEOTIDE SEQUENCE [LARGE SCALE GENOMIC DNA]</scope>
    <source>
        <strain evidence="2">DSM 18569</strain>
    </source>
</reference>
<evidence type="ECO:0000313" key="1">
    <source>
        <dbReference type="EMBL" id="SHL35712.1"/>
    </source>
</evidence>
<name>A0A1M6ZYY9_9BACT</name>
<organism evidence="1 2">
    <name type="scientific">Hymenobacter psychrotolerans DSM 18569</name>
    <dbReference type="NCBI Taxonomy" id="1121959"/>
    <lineage>
        <taxon>Bacteria</taxon>
        <taxon>Pseudomonadati</taxon>
        <taxon>Bacteroidota</taxon>
        <taxon>Cytophagia</taxon>
        <taxon>Cytophagales</taxon>
        <taxon>Hymenobacteraceae</taxon>
        <taxon>Hymenobacter</taxon>
    </lineage>
</organism>
<dbReference type="RefSeq" id="WP_139252276.1">
    <property type="nucleotide sequence ID" value="NZ_FRAS01000013.1"/>
</dbReference>
<keyword evidence="2" id="KW-1185">Reference proteome</keyword>
<protein>
    <submittedName>
        <fullName evidence="1">Uncharacterized protein</fullName>
    </submittedName>
</protein>
<dbReference type="EMBL" id="FRAS01000013">
    <property type="protein sequence ID" value="SHL35712.1"/>
    <property type="molecule type" value="Genomic_DNA"/>
</dbReference>
<sequence length="62" mass="7299">MRILLLIALVIFLYSSWAPSWGAQVATWGLLLYFGYKFFRLSSSVMHRASRSPQDRYDPYNH</sequence>
<proteinExistence type="predicted"/>
<accession>A0A1M6ZYY9</accession>
<dbReference type="AlphaFoldDB" id="A0A1M6ZYY9"/>
<evidence type="ECO:0000313" key="2">
    <source>
        <dbReference type="Proteomes" id="UP000183947"/>
    </source>
</evidence>
<dbReference type="Proteomes" id="UP000183947">
    <property type="component" value="Unassembled WGS sequence"/>
</dbReference>
<dbReference type="STRING" id="1121959.SAMN02746009_02613"/>
<gene>
    <name evidence="1" type="ORF">SAMN02746009_02613</name>
</gene>